<sequence>MKIKTVPNATLPRLWPMTSCCWENKRQPEIMNIKVFNIRLNKEFCQADQDRMNEFLDRVEVKLTSTNFVTTGTTDFWSATVFYVPKSAQEADGKKFTEADLSQQELKIFTALRQWRNDLAQKLDWTAFRICHNSHLIAVAKRNPQTMHELERVPGFGKARTEKYGDDILAVLNAL</sequence>
<evidence type="ECO:0000313" key="3">
    <source>
        <dbReference type="Proteomes" id="UP000293300"/>
    </source>
</evidence>
<dbReference type="Proteomes" id="UP000293300">
    <property type="component" value="Unassembled WGS sequence"/>
</dbReference>
<organism evidence="2 3">
    <name type="scientific">Flavobacterium silvisoli</name>
    <dbReference type="NCBI Taxonomy" id="2529433"/>
    <lineage>
        <taxon>Bacteria</taxon>
        <taxon>Pseudomonadati</taxon>
        <taxon>Bacteroidota</taxon>
        <taxon>Flavobacteriia</taxon>
        <taxon>Flavobacteriales</taxon>
        <taxon>Flavobacteriaceae</taxon>
        <taxon>Flavobacterium</taxon>
    </lineage>
</organism>
<reference evidence="2 3" key="1">
    <citation type="submission" date="2019-02" db="EMBL/GenBank/DDBJ databases">
        <title>Flavobacterium sp. RD-2-33 isolated from forest soil.</title>
        <authorList>
            <person name="Chaudhary D.K."/>
        </authorList>
    </citation>
    <scope>NUCLEOTIDE SEQUENCE [LARGE SCALE GENOMIC DNA]</scope>
    <source>
        <strain evidence="2 3">RD-2-33</strain>
    </source>
</reference>
<comment type="caution">
    <text evidence="2">The sequence shown here is derived from an EMBL/GenBank/DDBJ whole genome shotgun (WGS) entry which is preliminary data.</text>
</comment>
<dbReference type="EMBL" id="SJPE01000001">
    <property type="protein sequence ID" value="TBX71355.1"/>
    <property type="molecule type" value="Genomic_DNA"/>
</dbReference>
<name>A0A4Q9Z4H3_9FLAO</name>
<dbReference type="InterPro" id="IPR002121">
    <property type="entry name" value="HRDC_dom"/>
</dbReference>
<dbReference type="InterPro" id="IPR044876">
    <property type="entry name" value="HRDC_dom_sf"/>
</dbReference>
<dbReference type="SMART" id="SM00341">
    <property type="entry name" value="HRDC"/>
    <property type="match status" value="1"/>
</dbReference>
<dbReference type="Gene3D" id="1.10.150.80">
    <property type="entry name" value="HRDC domain"/>
    <property type="match status" value="1"/>
</dbReference>
<gene>
    <name evidence="2" type="ORF">EZL74_02280</name>
</gene>
<evidence type="ECO:0000313" key="2">
    <source>
        <dbReference type="EMBL" id="TBX71355.1"/>
    </source>
</evidence>
<accession>A0A4Q9Z4H3</accession>
<keyword evidence="3" id="KW-1185">Reference proteome</keyword>
<dbReference type="Pfam" id="PF00570">
    <property type="entry name" value="HRDC"/>
    <property type="match status" value="1"/>
</dbReference>
<dbReference type="GO" id="GO:0000166">
    <property type="term" value="F:nucleotide binding"/>
    <property type="evidence" value="ECO:0007669"/>
    <property type="project" value="InterPro"/>
</dbReference>
<dbReference type="AlphaFoldDB" id="A0A4Q9Z4H3"/>
<dbReference type="SUPFAM" id="SSF47819">
    <property type="entry name" value="HRDC-like"/>
    <property type="match status" value="1"/>
</dbReference>
<dbReference type="GO" id="GO:0003676">
    <property type="term" value="F:nucleic acid binding"/>
    <property type="evidence" value="ECO:0007669"/>
    <property type="project" value="InterPro"/>
</dbReference>
<protein>
    <recommendedName>
        <fullName evidence="1">HRDC domain-containing protein</fullName>
    </recommendedName>
</protein>
<proteinExistence type="predicted"/>
<dbReference type="PROSITE" id="PS50967">
    <property type="entry name" value="HRDC"/>
    <property type="match status" value="1"/>
</dbReference>
<feature type="domain" description="HRDC" evidence="1">
    <location>
        <begin position="102"/>
        <end position="175"/>
    </location>
</feature>
<evidence type="ECO:0000259" key="1">
    <source>
        <dbReference type="PROSITE" id="PS50967"/>
    </source>
</evidence>
<dbReference type="InterPro" id="IPR010997">
    <property type="entry name" value="HRDC-like_sf"/>
</dbReference>